<gene>
    <name evidence="1" type="ORF">GCM10011383_10760</name>
</gene>
<evidence type="ECO:0000313" key="2">
    <source>
        <dbReference type="Proteomes" id="UP000632273"/>
    </source>
</evidence>
<evidence type="ECO:0000313" key="1">
    <source>
        <dbReference type="EMBL" id="GGF01712.1"/>
    </source>
</evidence>
<organism evidence="1 2">
    <name type="scientific">Hymenobacter cavernae</name>
    <dbReference type="NCBI Taxonomy" id="2044852"/>
    <lineage>
        <taxon>Bacteria</taxon>
        <taxon>Pseudomonadati</taxon>
        <taxon>Bacteroidota</taxon>
        <taxon>Cytophagia</taxon>
        <taxon>Cytophagales</taxon>
        <taxon>Hymenobacteraceae</taxon>
        <taxon>Hymenobacter</taxon>
    </lineage>
</organism>
<dbReference type="RefSeq" id="WP_188811835.1">
    <property type="nucleotide sequence ID" value="NZ_BMHT01000002.1"/>
</dbReference>
<keyword evidence="2" id="KW-1185">Reference proteome</keyword>
<reference evidence="2" key="1">
    <citation type="journal article" date="2019" name="Int. J. Syst. Evol. Microbiol.">
        <title>The Global Catalogue of Microorganisms (GCM) 10K type strain sequencing project: providing services to taxonomists for standard genome sequencing and annotation.</title>
        <authorList>
            <consortium name="The Broad Institute Genomics Platform"/>
            <consortium name="The Broad Institute Genome Sequencing Center for Infectious Disease"/>
            <person name="Wu L."/>
            <person name="Ma J."/>
        </authorList>
    </citation>
    <scope>NUCLEOTIDE SEQUENCE [LARGE SCALE GENOMIC DNA]</scope>
    <source>
        <strain evidence="2">CGMCC 1.15197</strain>
    </source>
</reference>
<protein>
    <submittedName>
        <fullName evidence="1">Uncharacterized protein</fullName>
    </submittedName>
</protein>
<accession>A0ABQ1TSV1</accession>
<name>A0ABQ1TSV1_9BACT</name>
<sequence length="513" mass="60088">MRNISSLLPLTQEYNIIQKYFNSSPEKYFCKISYDTYTKFLNECLTNNKINLIQLLLEKEEAFNIAYKLLQNINTKDIHEYQISDKDAWFIDEYVNYSYLQLLEGVLLPYMQLAAYVELVNKGKGTDNLDLYTCINNINKGDLKYIESLYDHNLRNGIGHGKIVYHETKAEYIDKRGQVKVMYFYQFVRKLDELIDVLNGFTLAYITFILNNKHATGINLPRQAIFDEIKSRSSSDDWTLTSVVNQTILNKNQLAIIIESGCKSQSDLQDRIINTVTKSANLIKHSFDIIYLHITHNKFPGFIKFDVNKINNIDPLTATKQRYLDAAIDSLEWFLDGFSKDMPVSMDLKSFPKDLQFKGISIYKEEIINDFLFKDIQQHASTYNKYLLVKDANYVYIGDVANNENIINSIKDSLYKLIEHTKEKSIELTKIYNHRQMPLKYICISIFESDKRTRELRTTGIKPNRICTIQINTTNEVGNINLMDSKTEVYKGAFFNWNHYWRNNFEYDKMFPA</sequence>
<proteinExistence type="predicted"/>
<comment type="caution">
    <text evidence="1">The sequence shown here is derived from an EMBL/GenBank/DDBJ whole genome shotgun (WGS) entry which is preliminary data.</text>
</comment>
<dbReference type="Proteomes" id="UP000632273">
    <property type="component" value="Unassembled WGS sequence"/>
</dbReference>
<dbReference type="EMBL" id="BMHT01000002">
    <property type="protein sequence ID" value="GGF01712.1"/>
    <property type="molecule type" value="Genomic_DNA"/>
</dbReference>